<comment type="caution">
    <text evidence="2">The sequence shown here is derived from an EMBL/GenBank/DDBJ whole genome shotgun (WGS) entry which is preliminary data.</text>
</comment>
<proteinExistence type="predicted"/>
<dbReference type="Proteomes" id="UP000634476">
    <property type="component" value="Unassembled WGS sequence"/>
</dbReference>
<dbReference type="EMBL" id="BOOK01000065">
    <property type="protein sequence ID" value="GII05252.1"/>
    <property type="molecule type" value="Genomic_DNA"/>
</dbReference>
<organism evidence="2 3">
    <name type="scientific">Planobispora takensis</name>
    <dbReference type="NCBI Taxonomy" id="1367882"/>
    <lineage>
        <taxon>Bacteria</taxon>
        <taxon>Bacillati</taxon>
        <taxon>Actinomycetota</taxon>
        <taxon>Actinomycetes</taxon>
        <taxon>Streptosporangiales</taxon>
        <taxon>Streptosporangiaceae</taxon>
        <taxon>Planobispora</taxon>
    </lineage>
</organism>
<gene>
    <name evidence="2" type="ORF">Pta02_72600</name>
</gene>
<keyword evidence="3" id="KW-1185">Reference proteome</keyword>
<dbReference type="AlphaFoldDB" id="A0A8J3T380"/>
<evidence type="ECO:0000313" key="3">
    <source>
        <dbReference type="Proteomes" id="UP000634476"/>
    </source>
</evidence>
<evidence type="ECO:0000313" key="2">
    <source>
        <dbReference type="EMBL" id="GII05252.1"/>
    </source>
</evidence>
<reference evidence="2" key="1">
    <citation type="submission" date="2021-01" db="EMBL/GenBank/DDBJ databases">
        <title>Whole genome shotgun sequence of Planobispora takensis NBRC 109077.</title>
        <authorList>
            <person name="Komaki H."/>
            <person name="Tamura T."/>
        </authorList>
    </citation>
    <scope>NUCLEOTIDE SEQUENCE</scope>
    <source>
        <strain evidence="2">NBRC 109077</strain>
    </source>
</reference>
<name>A0A8J3T380_9ACTN</name>
<sequence>MAGLPPRHNGTAPIPVCGGNGDRHRLNRGGDRQLDAALHRIAITQARCHAGAGALRSEIISSTGSPGARHPIFHAWAAGRGGFVLRAPRTMVSSGSSPIRAAMSSASMISLFTAR</sequence>
<protein>
    <submittedName>
        <fullName evidence="2">Uncharacterized protein</fullName>
    </submittedName>
</protein>
<accession>A0A8J3T380</accession>
<evidence type="ECO:0000256" key="1">
    <source>
        <dbReference type="SAM" id="MobiDB-lite"/>
    </source>
</evidence>
<feature type="region of interest" description="Disordered" evidence="1">
    <location>
        <begin position="1"/>
        <end position="21"/>
    </location>
</feature>